<evidence type="ECO:0000256" key="2">
    <source>
        <dbReference type="ARBA" id="ARBA00004397"/>
    </source>
</evidence>
<comment type="function">
    <text evidence="14">Component of the coat protein complex II (COPII) which promotes the formation of transport vesicles from the endoplasmic reticulum (ER). The coat has two main functions, the physical deformation of the endoplasmic reticulum membrane into vesicles and the selection of cargo molecules.</text>
</comment>
<dbReference type="PROSITE" id="PS50082">
    <property type="entry name" value="WD_REPEATS_2"/>
    <property type="match status" value="1"/>
</dbReference>
<dbReference type="FunCoup" id="A9VCR6">
    <property type="interactions" value="1800"/>
</dbReference>
<dbReference type="PROSITE" id="PS50294">
    <property type="entry name" value="WD_REPEATS_REGION"/>
    <property type="match status" value="1"/>
</dbReference>
<keyword evidence="18" id="KW-1185">Reference proteome</keyword>
<dbReference type="SUPFAM" id="SSF50978">
    <property type="entry name" value="WD40 repeat-like"/>
    <property type="match status" value="1"/>
</dbReference>
<sequence length="1159" mass="121803">MIIQSLERTAHLAWNPVGEDILLATGTDAQQLSPDFSTTGHLEVVRPQLSSSSAQPDQGSTNPDVVVSLESPDRFHDLKWAAPASRENGLLVGAMDSGVIRLWDADALMRNDPNALLAAPRHHSGAVRGLALNRLEPHLLASIAADSEVYIMDLNKPEQHFAPGPDLQPPQAMTGVAWNCQVPYILATAGASGRTTIWDLRASKAIMTLSHNTPGFQPRSLAWNPDQGLSLIVASDSDATPVIQLWDLHNAQACVHQLQGHQKGVLSVAWCPQDSNLLLSGGKDNRALLWDPLAEAYEDQLLKELHPAGNWIFDVNWCPRNPSLVATAAFDGQVRLQSVEAGSEVATTNPQPVLSPRLGAHTPTSVGGQSTGQPGGSGHHHHHTPKWLKRPCGACFGFGGHLVRFSSESRRVQVFASVRDDQLATQADSLNKALAATDTQTLEQRTEALEQTGAAGAIDGDDVIWRCIVSSLDPQARNKYMGLLELSADTVAQEADHIASGVSQGPAVPPTLGDDLYDGCFNATPGTSEHVLVQALAMRQFDLAIDVCLAEDRMADALMLAIAAGPTELSRVQQFYFARTQSPSARLLRMITEERWLDIVSHMELAAWQDCMALLLTYAPANVMGDLSNALARRLQNQGDWFSACLCYVIAGALDDFGSCYGALLQDSDLTDAQQVYACVEKLTVLRRALALQRGQSPPVSPAYTQRVLALCSTLADQHDLKAAYGILSAAIESTDPWPRTAAPTLRTQLAVAAGAKPLPTSINPNAVASAQLRANLAQSSPGYGANAGPSGFFTGQPAPTHMSNPAARSPYPSSAMNAFSPANMGVPNGHGAMSAVSAAYGTSHAPATMPGGYGASGATPYQPPAASAPHSSAPPLAAPAPTYPASSSYNPSMGYGAPPPSRLSASASMRPAAGMTPPMGLPTQATASVAPITTPGMYAGGHMGANVAGGAVHAAATPAAAPVAAVAPKAKPDKRWNDPPMIMSRKKQQFQAPAPIAMPIVGAPEQAQSQPAASAMAAAGGATAHAAMGGAASPAAAAAEAAPAPAPEPEVPAEFQPLVEKFEALVDQYDARANAAQKRKLADVRRRLLSLKQVAANQYLDSETGQSMFYSLQYIELGDFANALAYQQYLTANTNPDVTGQPLMALKALINIAKTQSS</sequence>
<evidence type="ECO:0000256" key="9">
    <source>
        <dbReference type="ARBA" id="ARBA00022824"/>
    </source>
</evidence>
<evidence type="ECO:0000256" key="16">
    <source>
        <dbReference type="SAM" id="MobiDB-lite"/>
    </source>
</evidence>
<evidence type="ECO:0000256" key="10">
    <source>
        <dbReference type="ARBA" id="ARBA00022892"/>
    </source>
</evidence>
<dbReference type="InterPro" id="IPR001680">
    <property type="entry name" value="WD40_rpt"/>
</dbReference>
<feature type="region of interest" description="Disordered" evidence="16">
    <location>
        <begin position="788"/>
        <end position="812"/>
    </location>
</feature>
<dbReference type="SMART" id="SM00320">
    <property type="entry name" value="WD40"/>
    <property type="match status" value="6"/>
</dbReference>
<dbReference type="PANTHER" id="PTHR13923:SF11">
    <property type="entry name" value="SECRETORY 31, ISOFORM D"/>
    <property type="match status" value="1"/>
</dbReference>
<feature type="compositionally biased region" description="Low complexity" evidence="16">
    <location>
        <begin position="865"/>
        <end position="876"/>
    </location>
</feature>
<evidence type="ECO:0000256" key="12">
    <source>
        <dbReference type="ARBA" id="ARBA00023136"/>
    </source>
</evidence>
<protein>
    <recommendedName>
        <fullName evidence="5">Protein transport protein SEC31</fullName>
    </recommendedName>
    <alternativeName>
        <fullName evidence="4">Protein transport protein sec31</fullName>
    </alternativeName>
</protein>
<comment type="subcellular location">
    <subcellularLocation>
        <location evidence="1">Cytoplasmic vesicle</location>
        <location evidence="1">COPII-coated vesicle membrane</location>
        <topology evidence="1">Peripheral membrane protein</topology>
        <orientation evidence="1">Cytoplasmic side</orientation>
    </subcellularLocation>
    <subcellularLocation>
        <location evidence="2">Endoplasmic reticulum membrane</location>
        <topology evidence="2">Peripheral membrane protein</topology>
        <orientation evidence="2">Cytoplasmic side</orientation>
    </subcellularLocation>
</comment>
<gene>
    <name evidence="17" type="ORF">MONBRDRAFT_34599</name>
</gene>
<keyword evidence="10" id="KW-0931">ER-Golgi transport</keyword>
<dbReference type="OMA" id="WLERPCG"/>
<dbReference type="GO" id="GO:0015031">
    <property type="term" value="P:protein transport"/>
    <property type="evidence" value="ECO:0007669"/>
    <property type="project" value="UniProtKB-KW"/>
</dbReference>
<feature type="repeat" description="WD" evidence="15">
    <location>
        <begin position="258"/>
        <end position="291"/>
    </location>
</feature>
<evidence type="ECO:0000256" key="7">
    <source>
        <dbReference type="ARBA" id="ARBA00022574"/>
    </source>
</evidence>
<feature type="region of interest" description="Disordered" evidence="16">
    <location>
        <begin position="861"/>
        <end position="884"/>
    </location>
</feature>
<dbReference type="GO" id="GO:0030127">
    <property type="term" value="C:COPII vesicle coat"/>
    <property type="evidence" value="ECO:0000318"/>
    <property type="project" value="GO_Central"/>
</dbReference>
<dbReference type="GO" id="GO:0005198">
    <property type="term" value="F:structural molecule activity"/>
    <property type="evidence" value="ECO:0000318"/>
    <property type="project" value="GO_Central"/>
</dbReference>
<dbReference type="InterPro" id="IPR015943">
    <property type="entry name" value="WD40/YVTN_repeat-like_dom_sf"/>
</dbReference>
<keyword evidence="7 15" id="KW-0853">WD repeat</keyword>
<evidence type="ECO:0000256" key="1">
    <source>
        <dbReference type="ARBA" id="ARBA00004299"/>
    </source>
</evidence>
<evidence type="ECO:0000256" key="14">
    <source>
        <dbReference type="ARBA" id="ARBA00025471"/>
    </source>
</evidence>
<keyword evidence="9" id="KW-0256">Endoplasmic reticulum</keyword>
<dbReference type="EMBL" id="CH991582">
    <property type="protein sequence ID" value="EDQ84695.1"/>
    <property type="molecule type" value="Genomic_DNA"/>
</dbReference>
<dbReference type="InterPro" id="IPR040251">
    <property type="entry name" value="SEC31-like"/>
</dbReference>
<dbReference type="Gene3D" id="1.20.940.10">
    <property type="entry name" value="Functional domain of the splicing factor Prp18"/>
    <property type="match status" value="1"/>
</dbReference>
<accession>A9VCR6</accession>
<evidence type="ECO:0000256" key="4">
    <source>
        <dbReference type="ARBA" id="ARBA00013507"/>
    </source>
</evidence>
<feature type="region of interest" description="Disordered" evidence="16">
    <location>
        <begin position="341"/>
        <end position="385"/>
    </location>
</feature>
<keyword evidence="6" id="KW-0813">Transport</keyword>
<reference evidence="17 18" key="1">
    <citation type="journal article" date="2008" name="Nature">
        <title>The genome of the choanoflagellate Monosiga brevicollis and the origin of metazoans.</title>
        <authorList>
            <consortium name="JGI Sequencing"/>
            <person name="King N."/>
            <person name="Westbrook M.J."/>
            <person name="Young S.L."/>
            <person name="Kuo A."/>
            <person name="Abedin M."/>
            <person name="Chapman J."/>
            <person name="Fairclough S."/>
            <person name="Hellsten U."/>
            <person name="Isogai Y."/>
            <person name="Letunic I."/>
            <person name="Marr M."/>
            <person name="Pincus D."/>
            <person name="Putnam N."/>
            <person name="Rokas A."/>
            <person name="Wright K.J."/>
            <person name="Zuzow R."/>
            <person name="Dirks W."/>
            <person name="Good M."/>
            <person name="Goodstein D."/>
            <person name="Lemons D."/>
            <person name="Li W."/>
            <person name="Lyons J.B."/>
            <person name="Morris A."/>
            <person name="Nichols S."/>
            <person name="Richter D.J."/>
            <person name="Salamov A."/>
            <person name="Bork P."/>
            <person name="Lim W.A."/>
            <person name="Manning G."/>
            <person name="Miller W.T."/>
            <person name="McGinnis W."/>
            <person name="Shapiro H."/>
            <person name="Tjian R."/>
            <person name="Grigoriev I.V."/>
            <person name="Rokhsar D."/>
        </authorList>
    </citation>
    <scope>NUCLEOTIDE SEQUENCE [LARGE SCALE GENOMIC DNA]</scope>
    <source>
        <strain evidence="18">MX1 / ATCC 50154</strain>
    </source>
</reference>
<evidence type="ECO:0000256" key="13">
    <source>
        <dbReference type="ARBA" id="ARBA00023329"/>
    </source>
</evidence>
<keyword evidence="8" id="KW-0677">Repeat</keyword>
<evidence type="ECO:0000256" key="5">
    <source>
        <dbReference type="ARBA" id="ARBA00021236"/>
    </source>
</evidence>
<dbReference type="GeneID" id="5895724"/>
<keyword evidence="13" id="KW-0968">Cytoplasmic vesicle</keyword>
<dbReference type="FunFam" id="2.130.10.10:FF:000526">
    <property type="entry name" value="Protein transport protein SEC31"/>
    <property type="match status" value="1"/>
</dbReference>
<evidence type="ECO:0000313" key="17">
    <source>
        <dbReference type="EMBL" id="EDQ84695.1"/>
    </source>
</evidence>
<dbReference type="eggNOG" id="KOG0307">
    <property type="taxonomic scope" value="Eukaryota"/>
</dbReference>
<dbReference type="STRING" id="81824.A9VCR6"/>
<dbReference type="KEGG" id="mbr:MONBRDRAFT_34599"/>
<name>A9VCR6_MONBE</name>
<dbReference type="GO" id="GO:0090110">
    <property type="term" value="P:COPII-coated vesicle cargo loading"/>
    <property type="evidence" value="ECO:0000318"/>
    <property type="project" value="GO_Central"/>
</dbReference>
<evidence type="ECO:0000256" key="11">
    <source>
        <dbReference type="ARBA" id="ARBA00022927"/>
    </source>
</evidence>
<dbReference type="RefSeq" id="XP_001750481.1">
    <property type="nucleotide sequence ID" value="XM_001750429.1"/>
</dbReference>
<evidence type="ECO:0000256" key="3">
    <source>
        <dbReference type="ARBA" id="ARBA00009358"/>
    </source>
</evidence>
<proteinExistence type="inferred from homology"/>
<evidence type="ECO:0000256" key="8">
    <source>
        <dbReference type="ARBA" id="ARBA00022737"/>
    </source>
</evidence>
<dbReference type="Gene3D" id="2.130.10.10">
    <property type="entry name" value="YVTN repeat-like/Quinoprotein amine dehydrogenase"/>
    <property type="match status" value="1"/>
</dbReference>
<dbReference type="InParanoid" id="A9VCR6"/>
<evidence type="ECO:0000313" key="18">
    <source>
        <dbReference type="Proteomes" id="UP000001357"/>
    </source>
</evidence>
<dbReference type="Proteomes" id="UP000001357">
    <property type="component" value="Unassembled WGS sequence"/>
</dbReference>
<dbReference type="Pfam" id="PF00400">
    <property type="entry name" value="WD40"/>
    <property type="match status" value="1"/>
</dbReference>
<keyword evidence="11" id="KW-0653">Protein transport</keyword>
<dbReference type="GO" id="GO:0007029">
    <property type="term" value="P:endoplasmic reticulum organization"/>
    <property type="evidence" value="ECO:0000318"/>
    <property type="project" value="GO_Central"/>
</dbReference>
<evidence type="ECO:0000256" key="6">
    <source>
        <dbReference type="ARBA" id="ARBA00022448"/>
    </source>
</evidence>
<comment type="similarity">
    <text evidence="3">Belongs to the WD repeat SEC31 family.</text>
</comment>
<keyword evidence="12" id="KW-0472">Membrane</keyword>
<organism evidence="17 18">
    <name type="scientific">Monosiga brevicollis</name>
    <name type="common">Choanoflagellate</name>
    <dbReference type="NCBI Taxonomy" id="81824"/>
    <lineage>
        <taxon>Eukaryota</taxon>
        <taxon>Choanoflagellata</taxon>
        <taxon>Craspedida</taxon>
        <taxon>Salpingoecidae</taxon>
        <taxon>Monosiga</taxon>
    </lineage>
</organism>
<dbReference type="InterPro" id="IPR036322">
    <property type="entry name" value="WD40_repeat_dom_sf"/>
</dbReference>
<dbReference type="PANTHER" id="PTHR13923">
    <property type="entry name" value="SEC31-RELATED PROTEIN"/>
    <property type="match status" value="1"/>
</dbReference>
<dbReference type="GO" id="GO:0070971">
    <property type="term" value="C:endoplasmic reticulum exit site"/>
    <property type="evidence" value="ECO:0000318"/>
    <property type="project" value="GO_Central"/>
</dbReference>
<dbReference type="Gene3D" id="1.25.40.1030">
    <property type="match status" value="1"/>
</dbReference>
<dbReference type="GO" id="GO:0005789">
    <property type="term" value="C:endoplasmic reticulum membrane"/>
    <property type="evidence" value="ECO:0007669"/>
    <property type="project" value="UniProtKB-SubCell"/>
</dbReference>
<dbReference type="AlphaFoldDB" id="A9VCR6"/>
<evidence type="ECO:0000256" key="15">
    <source>
        <dbReference type="PROSITE-ProRule" id="PRU00221"/>
    </source>
</evidence>